<dbReference type="Proteomes" id="UP000598633">
    <property type="component" value="Unassembled WGS sequence"/>
</dbReference>
<dbReference type="InterPro" id="IPR003717">
    <property type="entry name" value="RecO"/>
</dbReference>
<dbReference type="InterPro" id="IPR037278">
    <property type="entry name" value="ARFGAP/RecO"/>
</dbReference>
<accession>A0A8J6Y821</accession>
<dbReference type="PANTHER" id="PTHR33991:SF1">
    <property type="entry name" value="DNA REPAIR PROTEIN RECO"/>
    <property type="match status" value="1"/>
</dbReference>
<comment type="caution">
    <text evidence="5">The sequence shown here is derived from an EMBL/GenBank/DDBJ whole genome shotgun (WGS) entry which is preliminary data.</text>
</comment>
<dbReference type="InterPro" id="IPR012340">
    <property type="entry name" value="NA-bd_OB-fold"/>
</dbReference>
<feature type="domain" description="DNA replication/recombination mediator RecO N-terminal" evidence="4">
    <location>
        <begin position="1"/>
        <end position="79"/>
    </location>
</feature>
<dbReference type="AlphaFoldDB" id="A0A8J6Y821"/>
<keyword evidence="3" id="KW-0234">DNA repair</keyword>
<dbReference type="Pfam" id="PF11967">
    <property type="entry name" value="RecO_N"/>
    <property type="match status" value="1"/>
</dbReference>
<dbReference type="Pfam" id="PF02565">
    <property type="entry name" value="RecO_C"/>
    <property type="match status" value="1"/>
</dbReference>
<name>A0A8J6Y821_9BACT</name>
<keyword evidence="2" id="KW-0233">DNA recombination</keyword>
<dbReference type="GO" id="GO:0043590">
    <property type="term" value="C:bacterial nucleoid"/>
    <property type="evidence" value="ECO:0007669"/>
    <property type="project" value="TreeGrafter"/>
</dbReference>
<evidence type="ECO:0000256" key="2">
    <source>
        <dbReference type="ARBA" id="ARBA00023172"/>
    </source>
</evidence>
<reference evidence="5 6" key="1">
    <citation type="submission" date="2020-08" db="EMBL/GenBank/DDBJ databases">
        <title>Acidobacteriota in marine sediments use diverse sulfur dissimilation pathways.</title>
        <authorList>
            <person name="Wasmund K."/>
        </authorList>
    </citation>
    <scope>NUCLEOTIDE SEQUENCE [LARGE SCALE GENOMIC DNA]</scope>
    <source>
        <strain evidence="5">MAG AM3-A</strain>
    </source>
</reference>
<sequence>MPTIEDEALVLDHHPFGDRHLVLTVLTRRSGVQRGVLRRARGGKAPTAAAAQTMSIVHVDLFQKPEAELATYRYIDLVTSSFPLTRDLDRSAAAAVVAELLITYCPPAEPSDRAFRLGVSCLEALLEETPADTVVAYAEFWILALGGVLPPGAAIAETLDRNGAGLLTAFRNKAVKDVPTTVTPTVSRWLDGQVRAEAERPLRALSFYRQMVPPGGAFDGSIR</sequence>
<dbReference type="GO" id="GO:0006302">
    <property type="term" value="P:double-strand break repair"/>
    <property type="evidence" value="ECO:0007669"/>
    <property type="project" value="TreeGrafter"/>
</dbReference>
<dbReference type="NCBIfam" id="TIGR00613">
    <property type="entry name" value="reco"/>
    <property type="match status" value="1"/>
</dbReference>
<gene>
    <name evidence="5" type="primary">recO</name>
    <name evidence="5" type="ORF">IFJ97_02020</name>
</gene>
<dbReference type="SUPFAM" id="SSF57863">
    <property type="entry name" value="ArfGap/RecO-like zinc finger"/>
    <property type="match status" value="1"/>
</dbReference>
<dbReference type="GO" id="GO:0006310">
    <property type="term" value="P:DNA recombination"/>
    <property type="evidence" value="ECO:0007669"/>
    <property type="project" value="UniProtKB-KW"/>
</dbReference>
<proteinExistence type="predicted"/>
<protein>
    <submittedName>
        <fullName evidence="5">DNA repair protein RecO</fullName>
    </submittedName>
</protein>
<organism evidence="5 6">
    <name type="scientific">Candidatus Sulfomarinibacter kjeldsenii</name>
    <dbReference type="NCBI Taxonomy" id="2885994"/>
    <lineage>
        <taxon>Bacteria</taxon>
        <taxon>Pseudomonadati</taxon>
        <taxon>Acidobacteriota</taxon>
        <taxon>Thermoanaerobaculia</taxon>
        <taxon>Thermoanaerobaculales</taxon>
        <taxon>Candidatus Sulfomarinibacteraceae</taxon>
        <taxon>Candidatus Sulfomarinibacter</taxon>
    </lineage>
</organism>
<evidence type="ECO:0000256" key="3">
    <source>
        <dbReference type="ARBA" id="ARBA00023204"/>
    </source>
</evidence>
<dbReference type="PANTHER" id="PTHR33991">
    <property type="entry name" value="DNA REPAIR PROTEIN RECO"/>
    <property type="match status" value="1"/>
</dbReference>
<evidence type="ECO:0000256" key="1">
    <source>
        <dbReference type="ARBA" id="ARBA00022763"/>
    </source>
</evidence>
<dbReference type="SUPFAM" id="SSF50249">
    <property type="entry name" value="Nucleic acid-binding proteins"/>
    <property type="match status" value="1"/>
</dbReference>
<keyword evidence="1" id="KW-0227">DNA damage</keyword>
<evidence type="ECO:0000313" key="6">
    <source>
        <dbReference type="Proteomes" id="UP000598633"/>
    </source>
</evidence>
<evidence type="ECO:0000259" key="4">
    <source>
        <dbReference type="Pfam" id="PF11967"/>
    </source>
</evidence>
<evidence type="ECO:0000313" key="5">
    <source>
        <dbReference type="EMBL" id="MBD3870119.1"/>
    </source>
</evidence>
<dbReference type="InterPro" id="IPR022572">
    <property type="entry name" value="DNA_rep/recomb_RecO_N"/>
</dbReference>
<dbReference type="Gene3D" id="2.40.50.140">
    <property type="entry name" value="Nucleic acid-binding proteins"/>
    <property type="match status" value="1"/>
</dbReference>
<dbReference type="EMBL" id="JACXWA010000032">
    <property type="protein sequence ID" value="MBD3870119.1"/>
    <property type="molecule type" value="Genomic_DNA"/>
</dbReference>